<dbReference type="Gene3D" id="2.40.440.10">
    <property type="entry name" value="L,D-transpeptidase catalytic domain-like"/>
    <property type="match status" value="1"/>
</dbReference>
<dbReference type="SUPFAM" id="SSF141523">
    <property type="entry name" value="L,D-transpeptidase catalytic domain-like"/>
    <property type="match status" value="1"/>
</dbReference>
<evidence type="ECO:0000256" key="2">
    <source>
        <dbReference type="ARBA" id="ARBA00005992"/>
    </source>
</evidence>
<keyword evidence="7 9" id="KW-0573">Peptidoglycan synthesis</keyword>
<dbReference type="GO" id="GO:0071555">
    <property type="term" value="P:cell wall organization"/>
    <property type="evidence" value="ECO:0007669"/>
    <property type="project" value="UniProtKB-UniRule"/>
</dbReference>
<dbReference type="Proteomes" id="UP000680020">
    <property type="component" value="Unassembled WGS sequence"/>
</dbReference>
<dbReference type="GO" id="GO:0018104">
    <property type="term" value="P:peptidoglycan-protein cross-linking"/>
    <property type="evidence" value="ECO:0007669"/>
    <property type="project" value="TreeGrafter"/>
</dbReference>
<evidence type="ECO:0000256" key="1">
    <source>
        <dbReference type="ARBA" id="ARBA00004752"/>
    </source>
</evidence>
<feature type="signal peptide" evidence="11">
    <location>
        <begin position="1"/>
        <end position="22"/>
    </location>
</feature>
<reference evidence="13" key="1">
    <citation type="submission" date="2021-03" db="EMBL/GenBank/DDBJ databases">
        <title>Identification and antibiotic profiling of Wohlfahrtiimonas chitiniclastica, an underestimated human pathogen.</title>
        <authorList>
            <person name="Kopf A."/>
            <person name="Bunk B."/>
            <person name="Coldewey S."/>
            <person name="Gunzer F."/>
            <person name="Riedel T."/>
            <person name="Schroettner P."/>
        </authorList>
    </citation>
    <scope>NUCLEOTIDE SEQUENCE</scope>
    <source>
        <strain evidence="13">DSM 100917</strain>
    </source>
</reference>
<dbReference type="AlphaFoldDB" id="A0A162W8I6"/>
<gene>
    <name evidence="13" type="ORF">J7561_02775</name>
</gene>
<evidence type="ECO:0000256" key="7">
    <source>
        <dbReference type="ARBA" id="ARBA00022984"/>
    </source>
</evidence>
<evidence type="ECO:0000313" key="14">
    <source>
        <dbReference type="Proteomes" id="UP000680020"/>
    </source>
</evidence>
<keyword evidence="3" id="KW-0328">Glycosyltransferase</keyword>
<keyword evidence="11" id="KW-0732">Signal</keyword>
<sequence length="330" mass="37345">MKKAHLVTLVVTLGLFSSQTFARQYPMPEKGSDVVGYTEIVYPEPGESFVDLSVRYEAGYDELKWANPNANYWTPSPQMPVILPFEYILPKGKRSGIVSNIPEMRTYFFPKDGETVYVYPVGVGRMDWKTPLGSWKITRKQEAPAWYPPESIRREHQEMGKGILPAVVPAGPDNPLGNHVLRLNLPSYLLHGTNDVTGIGMRVTHGCMRFFPQNIEELYSIVPNNTEVTFINEPVKVGFKGDELLIEVHPPLEEDNLDTQGLKEIAYRLLAEHQNNPNIQMVDPRMIDLAIEKMSGLPTHIGQRIDPNTHNPQPHKDSGSAINIDWDKFK</sequence>
<dbReference type="GO" id="GO:0005576">
    <property type="term" value="C:extracellular region"/>
    <property type="evidence" value="ECO:0007669"/>
    <property type="project" value="TreeGrafter"/>
</dbReference>
<dbReference type="PANTHER" id="PTHR30582">
    <property type="entry name" value="L,D-TRANSPEPTIDASE"/>
    <property type="match status" value="1"/>
</dbReference>
<keyword evidence="8 9" id="KW-0961">Cell wall biogenesis/degradation</keyword>
<dbReference type="GeneID" id="58262801"/>
<comment type="similarity">
    <text evidence="2">Belongs to the YkuD family.</text>
</comment>
<evidence type="ECO:0000256" key="10">
    <source>
        <dbReference type="SAM" id="MobiDB-lite"/>
    </source>
</evidence>
<name>A0A162W8I6_9GAMM</name>
<evidence type="ECO:0000256" key="5">
    <source>
        <dbReference type="ARBA" id="ARBA00022801"/>
    </source>
</evidence>
<feature type="region of interest" description="Disordered" evidence="10">
    <location>
        <begin position="304"/>
        <end position="330"/>
    </location>
</feature>
<dbReference type="GO" id="GO:0016757">
    <property type="term" value="F:glycosyltransferase activity"/>
    <property type="evidence" value="ECO:0007669"/>
    <property type="project" value="UniProtKB-KW"/>
</dbReference>
<evidence type="ECO:0000256" key="4">
    <source>
        <dbReference type="ARBA" id="ARBA00022679"/>
    </source>
</evidence>
<evidence type="ECO:0000256" key="6">
    <source>
        <dbReference type="ARBA" id="ARBA00022960"/>
    </source>
</evidence>
<feature type="domain" description="L,D-TPase catalytic" evidence="12">
    <location>
        <begin position="95"/>
        <end position="231"/>
    </location>
</feature>
<evidence type="ECO:0000256" key="11">
    <source>
        <dbReference type="SAM" id="SignalP"/>
    </source>
</evidence>
<comment type="pathway">
    <text evidence="1 9">Cell wall biogenesis; peptidoglycan biosynthesis.</text>
</comment>
<accession>A0A162W8I6</accession>
<evidence type="ECO:0000313" key="13">
    <source>
        <dbReference type="EMBL" id="MBS7824128.1"/>
    </source>
</evidence>
<protein>
    <submittedName>
        <fullName evidence="13">L,D-transpeptidase family protein</fullName>
    </submittedName>
</protein>
<dbReference type="GO" id="GO:0008360">
    <property type="term" value="P:regulation of cell shape"/>
    <property type="evidence" value="ECO:0007669"/>
    <property type="project" value="UniProtKB-UniRule"/>
</dbReference>
<dbReference type="RefSeq" id="WP_008314216.1">
    <property type="nucleotide sequence ID" value="NZ_CP115969.1"/>
</dbReference>
<evidence type="ECO:0000259" key="12">
    <source>
        <dbReference type="PROSITE" id="PS52029"/>
    </source>
</evidence>
<dbReference type="Pfam" id="PF03734">
    <property type="entry name" value="YkuD"/>
    <property type="match status" value="1"/>
</dbReference>
<evidence type="ECO:0000256" key="8">
    <source>
        <dbReference type="ARBA" id="ARBA00023316"/>
    </source>
</evidence>
<dbReference type="PROSITE" id="PS52029">
    <property type="entry name" value="LD_TPASE"/>
    <property type="match status" value="1"/>
</dbReference>
<evidence type="ECO:0000256" key="9">
    <source>
        <dbReference type="PROSITE-ProRule" id="PRU01373"/>
    </source>
</evidence>
<dbReference type="InterPro" id="IPR005490">
    <property type="entry name" value="LD_TPept_cat_dom"/>
</dbReference>
<evidence type="ECO:0000256" key="3">
    <source>
        <dbReference type="ARBA" id="ARBA00022676"/>
    </source>
</evidence>
<comment type="caution">
    <text evidence="13">The sequence shown here is derived from an EMBL/GenBank/DDBJ whole genome shotgun (WGS) entry which is preliminary data.</text>
</comment>
<keyword evidence="6 9" id="KW-0133">Cell shape</keyword>
<dbReference type="InterPro" id="IPR050979">
    <property type="entry name" value="LD-transpeptidase"/>
</dbReference>
<keyword evidence="4" id="KW-0808">Transferase</keyword>
<dbReference type="InterPro" id="IPR038063">
    <property type="entry name" value="Transpep_catalytic_dom"/>
</dbReference>
<dbReference type="EMBL" id="JAGIBU010000001">
    <property type="protein sequence ID" value="MBS7824128.1"/>
    <property type="molecule type" value="Genomic_DNA"/>
</dbReference>
<organism evidence="13 14">
    <name type="scientific">Wohlfahrtiimonas chitiniclastica</name>
    <dbReference type="NCBI Taxonomy" id="400946"/>
    <lineage>
        <taxon>Bacteria</taxon>
        <taxon>Pseudomonadati</taxon>
        <taxon>Pseudomonadota</taxon>
        <taxon>Gammaproteobacteria</taxon>
        <taxon>Cardiobacteriales</taxon>
        <taxon>Ignatzschineriaceae</taxon>
        <taxon>Wohlfahrtiimonas</taxon>
    </lineage>
</organism>
<feature type="active site" description="Proton donor/acceptor" evidence="9">
    <location>
        <position position="191"/>
    </location>
</feature>
<feature type="active site" description="Nucleophile" evidence="9">
    <location>
        <position position="207"/>
    </location>
</feature>
<keyword evidence="5" id="KW-0378">Hydrolase</keyword>
<dbReference type="CDD" id="cd16913">
    <property type="entry name" value="YkuD_like"/>
    <property type="match status" value="1"/>
</dbReference>
<dbReference type="GO" id="GO:0071972">
    <property type="term" value="F:peptidoglycan L,D-transpeptidase activity"/>
    <property type="evidence" value="ECO:0007669"/>
    <property type="project" value="TreeGrafter"/>
</dbReference>
<feature type="chain" id="PRO_5015051772" evidence="11">
    <location>
        <begin position="23"/>
        <end position="330"/>
    </location>
</feature>
<dbReference type="PANTHER" id="PTHR30582:SF24">
    <property type="entry name" value="L,D-TRANSPEPTIDASE ERFK_SRFK-RELATED"/>
    <property type="match status" value="1"/>
</dbReference>
<proteinExistence type="inferred from homology"/>